<dbReference type="AlphaFoldDB" id="A0A448X2K4"/>
<comment type="caution">
    <text evidence="8">The sequence shown here is derived from an EMBL/GenBank/DDBJ whole genome shotgun (WGS) entry which is preliminary data.</text>
</comment>
<dbReference type="GO" id="GO:0008270">
    <property type="term" value="F:zinc ion binding"/>
    <property type="evidence" value="ECO:0007669"/>
    <property type="project" value="UniProtKB-KW"/>
</dbReference>
<name>A0A448X2K4_9PLAT</name>
<dbReference type="InterPro" id="IPR000571">
    <property type="entry name" value="Znf_CCCH"/>
</dbReference>
<dbReference type="PROSITE" id="PS50103">
    <property type="entry name" value="ZF_C3H1"/>
    <property type="match status" value="2"/>
</dbReference>
<feature type="compositionally biased region" description="Basic and acidic residues" evidence="6">
    <location>
        <begin position="1"/>
        <end position="18"/>
    </location>
</feature>
<evidence type="ECO:0000313" key="8">
    <source>
        <dbReference type="EMBL" id="VEL26529.1"/>
    </source>
</evidence>
<proteinExistence type="predicted"/>
<reference evidence="8" key="1">
    <citation type="submission" date="2018-11" db="EMBL/GenBank/DDBJ databases">
        <authorList>
            <consortium name="Pathogen Informatics"/>
        </authorList>
    </citation>
    <scope>NUCLEOTIDE SEQUENCE</scope>
</reference>
<evidence type="ECO:0000313" key="9">
    <source>
        <dbReference type="Proteomes" id="UP000784294"/>
    </source>
</evidence>
<keyword evidence="3 5" id="KW-0863">Zinc-finger</keyword>
<evidence type="ECO:0000256" key="5">
    <source>
        <dbReference type="PROSITE-ProRule" id="PRU00723"/>
    </source>
</evidence>
<sequence length="430" mass="45248">MKSESDSLIEGEKSDHLQSTHKSPLEGVCRDYLRNVSLTATIYLWPNPGIICFYSTTISRSIKSRLGREEATFCHDFQNGTCHRPACKFLHCSREAEEVYRITGVLPGQSSWSSASINGLSLPAFSSEVLDGGPPVCKDYLNGGCHRAGVCKFRHMVVDDYERYQQQHIIQHHHQVSGYVPQAIPPTGHQIPPIGTHFAQLQSAGSTPIQVTQGFSTDSQATQATLLSLHAHQLTAAVHPISHQTTVIASQALQAPGPPSTQTNISVLAATDPQTSSSAQQLAASSVPVSAFPGHTTILSTVDPRAHHPGTILAVAPANGHAQSADAHSQPAVSVMVGTPVVSSIQPTSTPTLSIIQAQPQQVYAATAPPSTQSSVNAVAASAPVPSQQPTQTLITGTVTTPATIVSLSTIPVATGHGGLSVLRAAPTQQ</sequence>
<keyword evidence="1 5" id="KW-0479">Metal-binding</keyword>
<dbReference type="GO" id="GO:0043484">
    <property type="term" value="P:regulation of RNA splicing"/>
    <property type="evidence" value="ECO:0007669"/>
    <property type="project" value="TreeGrafter"/>
</dbReference>
<evidence type="ECO:0000256" key="1">
    <source>
        <dbReference type="ARBA" id="ARBA00022723"/>
    </source>
</evidence>
<gene>
    <name evidence="8" type="ORF">PXEA_LOCUS19969</name>
</gene>
<evidence type="ECO:0000256" key="4">
    <source>
        <dbReference type="ARBA" id="ARBA00022833"/>
    </source>
</evidence>
<evidence type="ECO:0000256" key="2">
    <source>
        <dbReference type="ARBA" id="ARBA00022737"/>
    </source>
</evidence>
<keyword evidence="2" id="KW-0677">Repeat</keyword>
<feature type="zinc finger region" description="C3H1-type" evidence="5">
    <location>
        <begin position="68"/>
        <end position="94"/>
    </location>
</feature>
<feature type="region of interest" description="Disordered" evidence="6">
    <location>
        <begin position="1"/>
        <end position="20"/>
    </location>
</feature>
<dbReference type="PANTHER" id="PTHR12675:SF6">
    <property type="entry name" value="ZINC FINGER CCCH DOMAIN-CONTAINING PROTEIN 10"/>
    <property type="match status" value="1"/>
</dbReference>
<feature type="non-terminal residue" evidence="8">
    <location>
        <position position="430"/>
    </location>
</feature>
<dbReference type="PANTHER" id="PTHR12675">
    <property type="entry name" value="MUSCLEBLIND-LIKE PROTEIN"/>
    <property type="match status" value="1"/>
</dbReference>
<dbReference type="Gene3D" id="3.30.1370.210">
    <property type="match status" value="1"/>
</dbReference>
<organism evidence="8 9">
    <name type="scientific">Protopolystoma xenopodis</name>
    <dbReference type="NCBI Taxonomy" id="117903"/>
    <lineage>
        <taxon>Eukaryota</taxon>
        <taxon>Metazoa</taxon>
        <taxon>Spiralia</taxon>
        <taxon>Lophotrochozoa</taxon>
        <taxon>Platyhelminthes</taxon>
        <taxon>Monogenea</taxon>
        <taxon>Polyopisthocotylea</taxon>
        <taxon>Polystomatidea</taxon>
        <taxon>Polystomatidae</taxon>
        <taxon>Protopolystoma</taxon>
    </lineage>
</organism>
<feature type="zinc finger region" description="C3H1-type" evidence="5">
    <location>
        <begin position="131"/>
        <end position="158"/>
    </location>
</feature>
<evidence type="ECO:0000256" key="6">
    <source>
        <dbReference type="SAM" id="MobiDB-lite"/>
    </source>
</evidence>
<dbReference type="Proteomes" id="UP000784294">
    <property type="component" value="Unassembled WGS sequence"/>
</dbReference>
<protein>
    <recommendedName>
        <fullName evidence="7">C3H1-type domain-containing protein</fullName>
    </recommendedName>
</protein>
<accession>A0A448X2K4</accession>
<dbReference type="SMART" id="SM00356">
    <property type="entry name" value="ZnF_C3H1"/>
    <property type="match status" value="2"/>
</dbReference>
<dbReference type="EMBL" id="CAAALY010080898">
    <property type="protein sequence ID" value="VEL26529.1"/>
    <property type="molecule type" value="Genomic_DNA"/>
</dbReference>
<evidence type="ECO:0000259" key="7">
    <source>
        <dbReference type="PROSITE" id="PS50103"/>
    </source>
</evidence>
<evidence type="ECO:0000256" key="3">
    <source>
        <dbReference type="ARBA" id="ARBA00022771"/>
    </source>
</evidence>
<feature type="domain" description="C3H1-type" evidence="7">
    <location>
        <begin position="131"/>
        <end position="158"/>
    </location>
</feature>
<feature type="domain" description="C3H1-type" evidence="7">
    <location>
        <begin position="68"/>
        <end position="94"/>
    </location>
</feature>
<dbReference type="OrthoDB" id="250836at2759"/>
<keyword evidence="9" id="KW-1185">Reference proteome</keyword>
<dbReference type="GO" id="GO:0003723">
    <property type="term" value="F:RNA binding"/>
    <property type="evidence" value="ECO:0007669"/>
    <property type="project" value="TreeGrafter"/>
</dbReference>
<keyword evidence="4 5" id="KW-0862">Zinc</keyword>